<dbReference type="InterPro" id="IPR000718">
    <property type="entry name" value="Peptidase_M13"/>
</dbReference>
<evidence type="ECO:0000313" key="12">
    <source>
        <dbReference type="EMBL" id="CDZ96882.1"/>
    </source>
</evidence>
<dbReference type="Pfam" id="PF05649">
    <property type="entry name" value="Peptidase_M13_N"/>
    <property type="match status" value="1"/>
</dbReference>
<evidence type="ECO:0000256" key="9">
    <source>
        <dbReference type="SAM" id="Phobius"/>
    </source>
</evidence>
<dbReference type="PANTHER" id="PTHR11733:SF167">
    <property type="entry name" value="FI17812P1-RELATED"/>
    <property type="match status" value="1"/>
</dbReference>
<evidence type="ECO:0000256" key="5">
    <source>
        <dbReference type="ARBA" id="ARBA00022801"/>
    </source>
</evidence>
<dbReference type="PROSITE" id="PS51885">
    <property type="entry name" value="NEPRILYSIN"/>
    <property type="match status" value="1"/>
</dbReference>
<evidence type="ECO:0000256" key="8">
    <source>
        <dbReference type="SAM" id="MobiDB-lite"/>
    </source>
</evidence>
<evidence type="ECO:0000259" key="11">
    <source>
        <dbReference type="Pfam" id="PF05649"/>
    </source>
</evidence>
<dbReference type="GO" id="GO:0005886">
    <property type="term" value="C:plasma membrane"/>
    <property type="evidence" value="ECO:0007669"/>
    <property type="project" value="TreeGrafter"/>
</dbReference>
<evidence type="ECO:0000256" key="4">
    <source>
        <dbReference type="ARBA" id="ARBA00022723"/>
    </source>
</evidence>
<dbReference type="Gene3D" id="3.40.390.10">
    <property type="entry name" value="Collagenase (Catalytic Domain)"/>
    <property type="match status" value="2"/>
</dbReference>
<comment type="similarity">
    <text evidence="2">Belongs to the peptidase M13 family.</text>
</comment>
<dbReference type="GO" id="GO:0046872">
    <property type="term" value="F:metal ion binding"/>
    <property type="evidence" value="ECO:0007669"/>
    <property type="project" value="UniProtKB-KW"/>
</dbReference>
<dbReference type="Gene3D" id="1.10.1380.10">
    <property type="entry name" value="Neutral endopeptidase , domain2"/>
    <property type="match status" value="3"/>
</dbReference>
<name>A0A0F7SIT7_PHARH</name>
<keyword evidence="4" id="KW-0479">Metal-binding</keyword>
<evidence type="ECO:0000256" key="6">
    <source>
        <dbReference type="ARBA" id="ARBA00022833"/>
    </source>
</evidence>
<feature type="compositionally biased region" description="Basic residues" evidence="8">
    <location>
        <begin position="290"/>
        <end position="309"/>
    </location>
</feature>
<evidence type="ECO:0000259" key="10">
    <source>
        <dbReference type="Pfam" id="PF01431"/>
    </source>
</evidence>
<dbReference type="GO" id="GO:0016485">
    <property type="term" value="P:protein processing"/>
    <property type="evidence" value="ECO:0007669"/>
    <property type="project" value="TreeGrafter"/>
</dbReference>
<dbReference type="PRINTS" id="PR00786">
    <property type="entry name" value="NEPRILYSIN"/>
</dbReference>
<evidence type="ECO:0000256" key="3">
    <source>
        <dbReference type="ARBA" id="ARBA00022670"/>
    </source>
</evidence>
<feature type="domain" description="Peptidase M13 N-terminal" evidence="11">
    <location>
        <begin position="160"/>
        <end position="643"/>
    </location>
</feature>
<dbReference type="InterPro" id="IPR042089">
    <property type="entry name" value="Peptidase_M13_dom_2"/>
</dbReference>
<evidence type="ECO:0000256" key="1">
    <source>
        <dbReference type="ARBA" id="ARBA00001947"/>
    </source>
</evidence>
<protein>
    <submittedName>
        <fullName evidence="12">M13 family peptidase</fullName>
    </submittedName>
</protein>
<feature type="region of interest" description="Disordered" evidence="8">
    <location>
        <begin position="413"/>
        <end position="433"/>
    </location>
</feature>
<keyword evidence="7" id="KW-0482">Metalloprotease</keyword>
<dbReference type="GO" id="GO:0004222">
    <property type="term" value="F:metalloendopeptidase activity"/>
    <property type="evidence" value="ECO:0007669"/>
    <property type="project" value="InterPro"/>
</dbReference>
<comment type="cofactor">
    <cofactor evidence="1">
        <name>Zn(2+)</name>
        <dbReference type="ChEBI" id="CHEBI:29105"/>
    </cofactor>
</comment>
<dbReference type="PANTHER" id="PTHR11733">
    <property type="entry name" value="ZINC METALLOPROTEASE FAMILY M13 NEPRILYSIN-RELATED"/>
    <property type="match status" value="1"/>
</dbReference>
<feature type="domain" description="Peptidase M13 C-terminal" evidence="10">
    <location>
        <begin position="705"/>
        <end position="912"/>
    </location>
</feature>
<feature type="compositionally biased region" description="Low complexity" evidence="8">
    <location>
        <begin position="94"/>
        <end position="108"/>
    </location>
</feature>
<organism evidence="12">
    <name type="scientific">Phaffia rhodozyma</name>
    <name type="common">Yeast</name>
    <name type="synonym">Xanthophyllomyces dendrorhous</name>
    <dbReference type="NCBI Taxonomy" id="264483"/>
    <lineage>
        <taxon>Eukaryota</taxon>
        <taxon>Fungi</taxon>
        <taxon>Dikarya</taxon>
        <taxon>Basidiomycota</taxon>
        <taxon>Agaricomycotina</taxon>
        <taxon>Tremellomycetes</taxon>
        <taxon>Cystofilobasidiales</taxon>
        <taxon>Mrakiaceae</taxon>
        <taxon>Phaffia</taxon>
    </lineage>
</organism>
<evidence type="ECO:0000256" key="2">
    <source>
        <dbReference type="ARBA" id="ARBA00007357"/>
    </source>
</evidence>
<reference evidence="12" key="1">
    <citation type="submission" date="2014-08" db="EMBL/GenBank/DDBJ databases">
        <authorList>
            <person name="Sharma Rahul"/>
            <person name="Thines Marco"/>
        </authorList>
    </citation>
    <scope>NUCLEOTIDE SEQUENCE</scope>
</reference>
<accession>A0A0F7SIT7</accession>
<keyword evidence="9" id="KW-0812">Transmembrane</keyword>
<feature type="compositionally biased region" description="Basic and acidic residues" evidence="8">
    <location>
        <begin position="421"/>
        <end position="430"/>
    </location>
</feature>
<dbReference type="InterPro" id="IPR018497">
    <property type="entry name" value="Peptidase_M13_C"/>
</dbReference>
<evidence type="ECO:0000256" key="7">
    <source>
        <dbReference type="ARBA" id="ARBA00023049"/>
    </source>
</evidence>
<dbReference type="InterPro" id="IPR008753">
    <property type="entry name" value="Peptidase_M13_N"/>
</dbReference>
<feature type="region of interest" description="Disordered" evidence="8">
    <location>
        <begin position="1"/>
        <end position="25"/>
    </location>
</feature>
<feature type="transmembrane region" description="Helical" evidence="9">
    <location>
        <begin position="51"/>
        <end position="70"/>
    </location>
</feature>
<dbReference type="InterPro" id="IPR024079">
    <property type="entry name" value="MetalloPept_cat_dom_sf"/>
</dbReference>
<keyword evidence="3" id="KW-0645">Protease</keyword>
<feature type="region of interest" description="Disordered" evidence="8">
    <location>
        <begin position="287"/>
        <end position="317"/>
    </location>
</feature>
<dbReference type="SUPFAM" id="SSF55486">
    <property type="entry name" value="Metalloproteases ('zincins'), catalytic domain"/>
    <property type="match status" value="1"/>
</dbReference>
<dbReference type="AlphaFoldDB" id="A0A0F7SIT7"/>
<dbReference type="Pfam" id="PF01431">
    <property type="entry name" value="Peptidase_M13"/>
    <property type="match status" value="1"/>
</dbReference>
<feature type="region of interest" description="Disordered" evidence="8">
    <location>
        <begin position="88"/>
        <end position="108"/>
    </location>
</feature>
<feature type="compositionally biased region" description="Polar residues" evidence="8">
    <location>
        <begin position="7"/>
        <end position="17"/>
    </location>
</feature>
<sequence>MAEATARPSTDLESSPLLTRVNDGSDIDPPRRSFWKRLSDPQRELTLLEKLLALLVLLFLLLSAIFIGLFSGSQHKLHEIQNQPPVTVTKTRHSTSYGTSTATATATATTTQISTTTVVGPAPVPTPTEVPLPPVTPCLTPDCILLSSSILQALDASIDPCEDPYGAFTGGWLEKNPLPKSKGKYGSFNEVAKNNQKILLDVLTHLKASEEIDLENPEKEAERSNLLKLKTVFDDCMAEDHLDALSYYPLVPLIEDIKSLFPVVYTSHDEDHEEEDDAVFDAQEIETDSKHHHDHQPKHHPKHHDHKKGSKEEAKRRKDKLTKVLSYLHSKGIDSLFSFENEGDIGDDPQKQILWLYQDGLGLPAKEYYAEKTYTDIYTEVMASILSTVYNVSESSLSPQFWPSVPHPFPFPGVIPDEPSDERPPSKDPKSSPVNAQILAKRILALEKKLAKAQAEPEYLGDPSKSYNPVKFETLEKELEWLDLRSYVSSFAPRKFPEKIVLTSEDYVKKVVKIVEEEDDIVLQGYFLIRTAMSYASYLGPNVQIRQDAEKLKNTLTGVKQGNRPEREEVCLNHVSAAVGHLAGAEFVKKAFTGDSKNKAEDVILNIIDAFKRKLVKLPWMDKESARLAVRKADVITPKIGYPLYPNTTSPLSLQRYYSRLVLNKGDFLGNFVRVNEMDKIRQWQVEFGVLRNRDSWLMNADTVNAYESPADNEIVFPAGILQPPFFSAKWPSYLHYGAFGAVAAHELCHAFDNSGAQYDYEGRYRQWWTNSTVDAFRERAQCIAKQYSEYYVLDAEGHKVYVKGNNTNGEAIGDSGLRIAYEAWQASIKQGDKEITLPGLPYTSEQLFFIAFGRIWAANVAPASLVAQVRSDPHAPNLYRVEGTLRNFEKFAEVFQCKKGSKMNPTQRCELW</sequence>
<keyword evidence="5" id="KW-0378">Hydrolase</keyword>
<proteinExistence type="inferred from homology"/>
<keyword evidence="9" id="KW-1133">Transmembrane helix</keyword>
<keyword evidence="6" id="KW-0862">Zinc</keyword>
<dbReference type="CDD" id="cd08662">
    <property type="entry name" value="M13"/>
    <property type="match status" value="1"/>
</dbReference>
<keyword evidence="9" id="KW-0472">Membrane</keyword>
<dbReference type="EMBL" id="LN483167">
    <property type="protein sequence ID" value="CDZ96882.1"/>
    <property type="molecule type" value="Genomic_DNA"/>
</dbReference>